<gene>
    <name evidence="2" type="ORF">A2226_01295</name>
</gene>
<feature type="domain" description="DUF6938" evidence="1">
    <location>
        <begin position="197"/>
        <end position="328"/>
    </location>
</feature>
<name>A0A1G2Q464_9BACT</name>
<accession>A0A1G2Q464</accession>
<organism evidence="2 3">
    <name type="scientific">Candidatus Veblenbacteria bacterium RIFOXYA2_FULL_43_9</name>
    <dbReference type="NCBI Taxonomy" id="1802425"/>
    <lineage>
        <taxon>Bacteria</taxon>
        <taxon>Candidatus Vebleniibacteriota</taxon>
    </lineage>
</organism>
<feature type="non-terminal residue" evidence="2">
    <location>
        <position position="1"/>
    </location>
</feature>
<dbReference type="InterPro" id="IPR054218">
    <property type="entry name" value="DUF6938"/>
</dbReference>
<dbReference type="EMBL" id="MHTB01000043">
    <property type="protein sequence ID" value="OHA54631.1"/>
    <property type="molecule type" value="Genomic_DNA"/>
</dbReference>
<dbReference type="AlphaFoldDB" id="A0A1G2Q464"/>
<evidence type="ECO:0000259" key="1">
    <source>
        <dbReference type="Pfam" id="PF22053"/>
    </source>
</evidence>
<protein>
    <recommendedName>
        <fullName evidence="1">DUF6938 domain-containing protein</fullName>
    </recommendedName>
</protein>
<dbReference type="Pfam" id="PF22053">
    <property type="entry name" value="DUF6938"/>
    <property type="match status" value="1"/>
</dbReference>
<dbReference type="Proteomes" id="UP000178936">
    <property type="component" value="Unassembled WGS sequence"/>
</dbReference>
<comment type="caution">
    <text evidence="2">The sequence shown here is derived from an EMBL/GenBank/DDBJ whole genome shotgun (WGS) entry which is preliminary data.</text>
</comment>
<sequence length="390" mass="44564">LRKLYETVSRFKSAPLVGEVVFEVMDRLQQIDLFYPRRDLSRPTMQVRQTYYLIRKGLGKHLIDYCARRPLPLIATYFQAAFAAEEYDYPGDIYCVICDADCSRAWAPINPAISRIKYFAPNGRVAERLKLYGVKPENIYLTGFPLPKELIGGPGGQVIKRDLSRRLQNLDPKNIFRKKYDRNLASYLGKGWQKLDHKHLLTLTFAVGGAGAQKTIGRQIITSLQEKIRQGKIRLNLVTGTHDEAVPYYQETIRNLKLNRHLGKTINICHAASRTEYFKKFSELLHTTDILWTKPSELSFYTGLGLPIIMAPPIGSQEEFNRIWLKTVNGGVTQNDPRYTNEWLFDWVNSGGLARLAWNGFIEAPTHGAYRIESIITGKKVELANLPMIV</sequence>
<evidence type="ECO:0000313" key="2">
    <source>
        <dbReference type="EMBL" id="OHA54631.1"/>
    </source>
</evidence>
<evidence type="ECO:0000313" key="3">
    <source>
        <dbReference type="Proteomes" id="UP000178936"/>
    </source>
</evidence>
<proteinExistence type="predicted"/>
<reference evidence="2 3" key="1">
    <citation type="journal article" date="2016" name="Nat. Commun.">
        <title>Thousands of microbial genomes shed light on interconnected biogeochemical processes in an aquifer system.</title>
        <authorList>
            <person name="Anantharaman K."/>
            <person name="Brown C.T."/>
            <person name="Hug L.A."/>
            <person name="Sharon I."/>
            <person name="Castelle C.J."/>
            <person name="Probst A.J."/>
            <person name="Thomas B.C."/>
            <person name="Singh A."/>
            <person name="Wilkins M.J."/>
            <person name="Karaoz U."/>
            <person name="Brodie E.L."/>
            <person name="Williams K.H."/>
            <person name="Hubbard S.S."/>
            <person name="Banfield J.F."/>
        </authorList>
    </citation>
    <scope>NUCLEOTIDE SEQUENCE [LARGE SCALE GENOMIC DNA]</scope>
</reference>